<evidence type="ECO:0000256" key="2">
    <source>
        <dbReference type="ARBA" id="ARBA00022448"/>
    </source>
</evidence>
<dbReference type="SUPFAM" id="SSF118215">
    <property type="entry name" value="Proton glutamate symport protein"/>
    <property type="match status" value="1"/>
</dbReference>
<proteinExistence type="predicted"/>
<name>A0A2W0HFP5_9BACI</name>
<evidence type="ECO:0000256" key="3">
    <source>
        <dbReference type="ARBA" id="ARBA00022475"/>
    </source>
</evidence>
<dbReference type="OrthoDB" id="9768885at2"/>
<feature type="transmembrane region" description="Helical" evidence="8">
    <location>
        <begin position="7"/>
        <end position="24"/>
    </location>
</feature>
<feature type="transmembrane region" description="Helical" evidence="8">
    <location>
        <begin position="327"/>
        <end position="344"/>
    </location>
</feature>
<evidence type="ECO:0000256" key="5">
    <source>
        <dbReference type="ARBA" id="ARBA00022847"/>
    </source>
</evidence>
<dbReference type="FunFam" id="1.10.3860.10:FF:000001">
    <property type="entry name" value="C4-dicarboxylate transport protein"/>
    <property type="match status" value="1"/>
</dbReference>
<dbReference type="Pfam" id="PF00375">
    <property type="entry name" value="SDF"/>
    <property type="match status" value="1"/>
</dbReference>
<dbReference type="PANTHER" id="PTHR11958:SF63">
    <property type="entry name" value="AMINO ACID TRANSPORTER"/>
    <property type="match status" value="1"/>
</dbReference>
<dbReference type="EMBL" id="PDOF01000001">
    <property type="protein sequence ID" value="PYZ98760.1"/>
    <property type="molecule type" value="Genomic_DNA"/>
</dbReference>
<feature type="transmembrane region" description="Helical" evidence="8">
    <location>
        <begin position="183"/>
        <end position="204"/>
    </location>
</feature>
<keyword evidence="2" id="KW-0813">Transport</keyword>
<gene>
    <name evidence="9" type="ORF">CR205_09355</name>
</gene>
<feature type="transmembrane region" description="Helical" evidence="8">
    <location>
        <begin position="80"/>
        <end position="102"/>
    </location>
</feature>
<dbReference type="PANTHER" id="PTHR11958">
    <property type="entry name" value="SODIUM/DICARBOXYLATE SYMPORTER-RELATED"/>
    <property type="match status" value="1"/>
</dbReference>
<feature type="transmembrane region" description="Helical" evidence="8">
    <location>
        <begin position="350"/>
        <end position="372"/>
    </location>
</feature>
<dbReference type="GO" id="GO:0015293">
    <property type="term" value="F:symporter activity"/>
    <property type="evidence" value="ECO:0007669"/>
    <property type="project" value="UniProtKB-KW"/>
</dbReference>
<dbReference type="InterPro" id="IPR036458">
    <property type="entry name" value="Na:dicarbo_symporter_sf"/>
</dbReference>
<sequence length="413" mass="43416">MKLTKYIIIALILGLGTGIGFNLFAPEAFVYVDNYFFSPLGTLFINSIMMLVVPLVLFSIILGTAGVSDPKKLGRIGGKTVGFYLTTTAIALIIGLSLAYIIQPGAGGGFETQTADYEAEEAPPIMDTILNIIPDNPIQAMADGEMLQIIAFAVLIGFALSRLGDKTSGVLKLVEQGNDIMMFLVRIVMYLAPFGAFALIASAIGELGMSALQAMLLYMAAVIGALLIHTVVTYGSVLKFIAKRNPIQFVRTFIPAMAVAFSASSSSAALPISMRVAQEDLKISKPVSSFVQPLGSTINMDGTAIMQAVATVFIAQVYAVNLSFGDLLTVILTATLASIGTAGVPGVGMIMLAMVLTSVGLPVEGIALVLGVDRILDMLRTAVNITGDATCAAMVSEMEENREESEAEASEAS</sequence>
<dbReference type="GO" id="GO:0006835">
    <property type="term" value="P:dicarboxylic acid transport"/>
    <property type="evidence" value="ECO:0007669"/>
    <property type="project" value="UniProtKB-ARBA"/>
</dbReference>
<keyword evidence="3" id="KW-1003">Cell membrane</keyword>
<dbReference type="InterPro" id="IPR001991">
    <property type="entry name" value="Na-dicarboxylate_symporter"/>
</dbReference>
<feature type="transmembrane region" description="Helical" evidence="8">
    <location>
        <begin position="44"/>
        <end position="68"/>
    </location>
</feature>
<keyword evidence="7 8" id="KW-0472">Membrane</keyword>
<evidence type="ECO:0000256" key="7">
    <source>
        <dbReference type="ARBA" id="ARBA00023136"/>
    </source>
</evidence>
<keyword evidence="4 8" id="KW-0812">Transmembrane</keyword>
<evidence type="ECO:0000256" key="1">
    <source>
        <dbReference type="ARBA" id="ARBA00004651"/>
    </source>
</evidence>
<feature type="transmembrane region" description="Helical" evidence="8">
    <location>
        <begin position="253"/>
        <end position="274"/>
    </location>
</feature>
<dbReference type="GO" id="GO:0005886">
    <property type="term" value="C:plasma membrane"/>
    <property type="evidence" value="ECO:0007669"/>
    <property type="project" value="UniProtKB-SubCell"/>
</dbReference>
<dbReference type="Gene3D" id="1.10.3860.10">
    <property type="entry name" value="Sodium:dicarboxylate symporter"/>
    <property type="match status" value="1"/>
</dbReference>
<dbReference type="RefSeq" id="WP_110518896.1">
    <property type="nucleotide sequence ID" value="NZ_PDOF01000001.1"/>
</dbReference>
<evidence type="ECO:0000256" key="8">
    <source>
        <dbReference type="SAM" id="Phobius"/>
    </source>
</evidence>
<comment type="subcellular location">
    <subcellularLocation>
        <location evidence="1">Cell membrane</location>
        <topology evidence="1">Multi-pass membrane protein</topology>
    </subcellularLocation>
</comment>
<organism evidence="9 10">
    <name type="scientific">Alteribacter lacisalsi</name>
    <dbReference type="NCBI Taxonomy" id="2045244"/>
    <lineage>
        <taxon>Bacteria</taxon>
        <taxon>Bacillati</taxon>
        <taxon>Bacillota</taxon>
        <taxon>Bacilli</taxon>
        <taxon>Bacillales</taxon>
        <taxon>Bacillaceae</taxon>
        <taxon>Alteribacter</taxon>
    </lineage>
</organism>
<feature type="transmembrane region" description="Helical" evidence="8">
    <location>
        <begin position="294"/>
        <end position="315"/>
    </location>
</feature>
<reference evidence="9 10" key="1">
    <citation type="submission" date="2017-10" db="EMBL/GenBank/DDBJ databases">
        <title>Bacillus sp. nov., a halophilic bacterium isolated from a Yangshapao Lake.</title>
        <authorList>
            <person name="Wang H."/>
        </authorList>
    </citation>
    <scope>NUCLEOTIDE SEQUENCE [LARGE SCALE GENOMIC DNA]</scope>
    <source>
        <strain evidence="9 10">YSP-3</strain>
    </source>
</reference>
<evidence type="ECO:0000256" key="6">
    <source>
        <dbReference type="ARBA" id="ARBA00022989"/>
    </source>
</evidence>
<keyword evidence="5" id="KW-0769">Symport</keyword>
<keyword evidence="6 8" id="KW-1133">Transmembrane helix</keyword>
<keyword evidence="10" id="KW-1185">Reference proteome</keyword>
<dbReference type="Proteomes" id="UP000248066">
    <property type="component" value="Unassembled WGS sequence"/>
</dbReference>
<feature type="transmembrane region" description="Helical" evidence="8">
    <location>
        <begin position="216"/>
        <end position="241"/>
    </location>
</feature>
<protein>
    <submittedName>
        <fullName evidence="9">Dicarboxylate/amino acid:cation symporter</fullName>
    </submittedName>
</protein>
<feature type="transmembrane region" description="Helical" evidence="8">
    <location>
        <begin position="146"/>
        <end position="163"/>
    </location>
</feature>
<evidence type="ECO:0000313" key="10">
    <source>
        <dbReference type="Proteomes" id="UP000248066"/>
    </source>
</evidence>
<dbReference type="InterPro" id="IPR050746">
    <property type="entry name" value="DAACS"/>
</dbReference>
<evidence type="ECO:0000256" key="4">
    <source>
        <dbReference type="ARBA" id="ARBA00022692"/>
    </source>
</evidence>
<evidence type="ECO:0000313" key="9">
    <source>
        <dbReference type="EMBL" id="PYZ98760.1"/>
    </source>
</evidence>
<dbReference type="PRINTS" id="PR00173">
    <property type="entry name" value="EDTRNSPORT"/>
</dbReference>
<comment type="caution">
    <text evidence="9">The sequence shown here is derived from an EMBL/GenBank/DDBJ whole genome shotgun (WGS) entry which is preliminary data.</text>
</comment>
<accession>A0A2W0HFP5</accession>
<dbReference type="AlphaFoldDB" id="A0A2W0HFP5"/>